<proteinExistence type="predicted"/>
<dbReference type="EMBL" id="JBEDUW010000007">
    <property type="protein sequence ID" value="KAK9912926.1"/>
    <property type="molecule type" value="Genomic_DNA"/>
</dbReference>
<evidence type="ECO:0000313" key="3">
    <source>
        <dbReference type="Proteomes" id="UP001457282"/>
    </source>
</evidence>
<dbReference type="Proteomes" id="UP001457282">
    <property type="component" value="Unassembled WGS sequence"/>
</dbReference>
<dbReference type="GO" id="GO:0005829">
    <property type="term" value="C:cytosol"/>
    <property type="evidence" value="ECO:0007669"/>
    <property type="project" value="TreeGrafter"/>
</dbReference>
<dbReference type="Pfam" id="PF21895">
    <property type="entry name" value="MTHFR_C"/>
    <property type="match status" value="1"/>
</dbReference>
<name>A0AAW1W0A3_RUBAR</name>
<dbReference type="PANTHER" id="PTHR45754:SF3">
    <property type="entry name" value="METHYLENETETRAHYDROFOLATE REDUCTASE (NADPH)"/>
    <property type="match status" value="1"/>
</dbReference>
<feature type="domain" description="MTHFR SAM-binding regulatory" evidence="1">
    <location>
        <begin position="19"/>
        <end position="89"/>
    </location>
</feature>
<dbReference type="GO" id="GO:0071949">
    <property type="term" value="F:FAD binding"/>
    <property type="evidence" value="ECO:0007669"/>
    <property type="project" value="TreeGrafter"/>
</dbReference>
<accession>A0AAW1W0A3</accession>
<evidence type="ECO:0000259" key="1">
    <source>
        <dbReference type="Pfam" id="PF21895"/>
    </source>
</evidence>
<protein>
    <recommendedName>
        <fullName evidence="1">MTHFR SAM-binding regulatory domain-containing protein</fullName>
    </recommendedName>
</protein>
<dbReference type="InterPro" id="IPR053806">
    <property type="entry name" value="MTHFR_C"/>
</dbReference>
<dbReference type="GO" id="GO:0004489">
    <property type="term" value="F:methylenetetrahydrofolate reductase [NAD(P)H] activity"/>
    <property type="evidence" value="ECO:0007669"/>
    <property type="project" value="TreeGrafter"/>
</dbReference>
<dbReference type="GO" id="GO:0009086">
    <property type="term" value="P:methionine biosynthetic process"/>
    <property type="evidence" value="ECO:0007669"/>
    <property type="project" value="TreeGrafter"/>
</dbReference>
<comment type="caution">
    <text evidence="2">The sequence shown here is derived from an EMBL/GenBank/DDBJ whole genome shotgun (WGS) entry which is preliminary data.</text>
</comment>
<keyword evidence="3" id="KW-1185">Reference proteome</keyword>
<dbReference type="PANTHER" id="PTHR45754">
    <property type="entry name" value="METHYLENETETRAHYDROFOLATE REDUCTASE"/>
    <property type="match status" value="1"/>
</dbReference>
<sequence>MQGSSISDIHGRNRQGSCWISNVAQADVNAVTWGVFPTKEIIERTVDPSRFRVWKDEAFEIWSGRLLEEEVHNSYFLVNLVDNDYIRGDLLAVFADF</sequence>
<organism evidence="2 3">
    <name type="scientific">Rubus argutus</name>
    <name type="common">Southern blackberry</name>
    <dbReference type="NCBI Taxonomy" id="59490"/>
    <lineage>
        <taxon>Eukaryota</taxon>
        <taxon>Viridiplantae</taxon>
        <taxon>Streptophyta</taxon>
        <taxon>Embryophyta</taxon>
        <taxon>Tracheophyta</taxon>
        <taxon>Spermatophyta</taxon>
        <taxon>Magnoliopsida</taxon>
        <taxon>eudicotyledons</taxon>
        <taxon>Gunneridae</taxon>
        <taxon>Pentapetalae</taxon>
        <taxon>rosids</taxon>
        <taxon>fabids</taxon>
        <taxon>Rosales</taxon>
        <taxon>Rosaceae</taxon>
        <taxon>Rosoideae</taxon>
        <taxon>Rosoideae incertae sedis</taxon>
        <taxon>Rubus</taxon>
    </lineage>
</organism>
<gene>
    <name evidence="2" type="ORF">M0R45_036759</name>
</gene>
<dbReference type="GO" id="GO:0035999">
    <property type="term" value="P:tetrahydrofolate interconversion"/>
    <property type="evidence" value="ECO:0007669"/>
    <property type="project" value="TreeGrafter"/>
</dbReference>
<dbReference type="AlphaFoldDB" id="A0AAW1W0A3"/>
<evidence type="ECO:0000313" key="2">
    <source>
        <dbReference type="EMBL" id="KAK9912926.1"/>
    </source>
</evidence>
<reference evidence="2 3" key="1">
    <citation type="journal article" date="2023" name="G3 (Bethesda)">
        <title>A chromosome-length genome assembly and annotation of blackberry (Rubus argutus, cv. 'Hillquist').</title>
        <authorList>
            <person name="Bruna T."/>
            <person name="Aryal R."/>
            <person name="Dudchenko O."/>
            <person name="Sargent D.J."/>
            <person name="Mead D."/>
            <person name="Buti M."/>
            <person name="Cavallini A."/>
            <person name="Hytonen T."/>
            <person name="Andres J."/>
            <person name="Pham M."/>
            <person name="Weisz D."/>
            <person name="Mascagni F."/>
            <person name="Usai G."/>
            <person name="Natali L."/>
            <person name="Bassil N."/>
            <person name="Fernandez G.E."/>
            <person name="Lomsadze A."/>
            <person name="Armour M."/>
            <person name="Olukolu B."/>
            <person name="Poorten T."/>
            <person name="Britton C."/>
            <person name="Davik J."/>
            <person name="Ashrafi H."/>
            <person name="Aiden E.L."/>
            <person name="Borodovsky M."/>
            <person name="Worthington M."/>
        </authorList>
    </citation>
    <scope>NUCLEOTIDE SEQUENCE [LARGE SCALE GENOMIC DNA]</scope>
    <source>
        <strain evidence="2">PI 553951</strain>
    </source>
</reference>